<name>W2YX43_PHYNI</name>
<feature type="compositionally biased region" description="Acidic residues" evidence="1">
    <location>
        <begin position="158"/>
        <end position="182"/>
    </location>
</feature>
<feature type="compositionally biased region" description="Acidic residues" evidence="1">
    <location>
        <begin position="190"/>
        <end position="201"/>
    </location>
</feature>
<proteinExistence type="predicted"/>
<feature type="region of interest" description="Disordered" evidence="1">
    <location>
        <begin position="242"/>
        <end position="267"/>
    </location>
</feature>
<feature type="region of interest" description="Disordered" evidence="1">
    <location>
        <begin position="1"/>
        <end position="208"/>
    </location>
</feature>
<dbReference type="AlphaFoldDB" id="W2YX43"/>
<dbReference type="OrthoDB" id="110322at2759"/>
<feature type="compositionally biased region" description="Basic residues" evidence="1">
    <location>
        <begin position="64"/>
        <end position="77"/>
    </location>
</feature>
<dbReference type="Proteomes" id="UP000018948">
    <property type="component" value="Unassembled WGS sequence"/>
</dbReference>
<sequence length="620" mass="68509">MCTRLRLANIMVRPHAEPTEPAGPTAPSTPKKPSKRQDFIAEGGPKKKRSKTGTTTKKPEAKGTRKTPPKTPSKTKKQQADEATERRRKLSLFTKVWGATNAQVSDGRRVEPPHALPSTEAGATSNADTDDNADGDNASNGDVEDGNDNRASDGSASEYEDDPNDAAIEEEEGSEVEDDTQDGDFVVDAPENDEAGEEEDKPEAPLLHPAESDTHFEAIRFADVEPSDPNLVLDDGEKRIESDGEGAEDAAGVEELSDAEDEPDTDLVGSVATETSRVARLLSEVELERLHMRVEGSSEILDETQLAVMAVRGWTVYPENVVADIVDVPEIDKIGEIANFAFFLLSTESVLEARCARDAANVCWEQTFAAWLEKAMAKEGEVADRPQKSRVKLSRKLKRFEKIAPHEIVQWIGLILALTLNPRKSFEMHWNNVEDGVIPAGTFNKVMPRDRFRDITRFLHFSDNQDAAAARDRAWKIRPVLSTVEKTFKEGYVLGSRVAIDEGMLPSRNRRNPTRQYMKDKPHKWGTKCVMTCCAETGYCKRVEVDIGRNNDVVGAQSMDTKSGPAAVVRNIACVFRGLPYSGRRVVIADRFYTSIPLAQQLRPMGSTLLELFNKSKGMV</sequence>
<reference evidence="3 4" key="1">
    <citation type="submission" date="2013-11" db="EMBL/GenBank/DDBJ databases">
        <title>The Genome Sequence of Phytophthora parasitica P10297.</title>
        <authorList>
            <consortium name="The Broad Institute Genomics Platform"/>
            <person name="Russ C."/>
            <person name="Tyler B."/>
            <person name="Panabieres F."/>
            <person name="Shan W."/>
            <person name="Tripathy S."/>
            <person name="Grunwald N."/>
            <person name="Machado M."/>
            <person name="Johnson C.S."/>
            <person name="Walker B."/>
            <person name="Young S.K."/>
            <person name="Zeng Q."/>
            <person name="Gargeya S."/>
            <person name="Fitzgerald M."/>
            <person name="Haas B."/>
            <person name="Abouelleil A."/>
            <person name="Allen A.W."/>
            <person name="Alvarado L."/>
            <person name="Arachchi H.M."/>
            <person name="Berlin A.M."/>
            <person name="Chapman S.B."/>
            <person name="Gainer-Dewar J."/>
            <person name="Goldberg J."/>
            <person name="Griggs A."/>
            <person name="Gujja S."/>
            <person name="Hansen M."/>
            <person name="Howarth C."/>
            <person name="Imamovic A."/>
            <person name="Ireland A."/>
            <person name="Larimer J."/>
            <person name="McCowan C."/>
            <person name="Murphy C."/>
            <person name="Pearson M."/>
            <person name="Poon T.W."/>
            <person name="Priest M."/>
            <person name="Roberts A."/>
            <person name="Saif S."/>
            <person name="Shea T."/>
            <person name="Sisk P."/>
            <person name="Sykes S."/>
            <person name="Wortman J."/>
            <person name="Nusbaum C."/>
            <person name="Birren B."/>
        </authorList>
    </citation>
    <scope>NUCLEOTIDE SEQUENCE [LARGE SCALE GENOMIC DNA]</scope>
    <source>
        <strain evidence="3 4">P10297</strain>
    </source>
</reference>
<organism evidence="3 4">
    <name type="scientific">Phytophthora nicotianae P10297</name>
    <dbReference type="NCBI Taxonomy" id="1317064"/>
    <lineage>
        <taxon>Eukaryota</taxon>
        <taxon>Sar</taxon>
        <taxon>Stramenopiles</taxon>
        <taxon>Oomycota</taxon>
        <taxon>Peronosporomycetes</taxon>
        <taxon>Peronosporales</taxon>
        <taxon>Peronosporaceae</taxon>
        <taxon>Phytophthora</taxon>
    </lineage>
</organism>
<evidence type="ECO:0000313" key="3">
    <source>
        <dbReference type="EMBL" id="ETP39271.1"/>
    </source>
</evidence>
<dbReference type="InterPro" id="IPR029526">
    <property type="entry name" value="PGBD"/>
</dbReference>
<protein>
    <recommendedName>
        <fullName evidence="2">PiggyBac transposable element-derived protein domain-containing protein</fullName>
    </recommendedName>
</protein>
<dbReference type="EMBL" id="ANIY01002757">
    <property type="protein sequence ID" value="ETP39271.1"/>
    <property type="molecule type" value="Genomic_DNA"/>
</dbReference>
<comment type="caution">
    <text evidence="3">The sequence shown here is derived from an EMBL/GenBank/DDBJ whole genome shotgun (WGS) entry which is preliminary data.</text>
</comment>
<feature type="compositionally biased region" description="Acidic residues" evidence="1">
    <location>
        <begin position="243"/>
        <end position="265"/>
    </location>
</feature>
<evidence type="ECO:0000313" key="4">
    <source>
        <dbReference type="Proteomes" id="UP000018948"/>
    </source>
</evidence>
<dbReference type="PANTHER" id="PTHR46599">
    <property type="entry name" value="PIGGYBAC TRANSPOSABLE ELEMENT-DERIVED PROTEIN 4"/>
    <property type="match status" value="1"/>
</dbReference>
<gene>
    <name evidence="3" type="ORF">F442_13255</name>
</gene>
<accession>W2YX43</accession>
<dbReference type="PANTHER" id="PTHR46599:SF3">
    <property type="entry name" value="PIGGYBAC TRANSPOSABLE ELEMENT-DERIVED PROTEIN 4"/>
    <property type="match status" value="1"/>
</dbReference>
<feature type="domain" description="PiggyBac transposable element-derived protein" evidence="2">
    <location>
        <begin position="400"/>
        <end position="606"/>
    </location>
</feature>
<feature type="compositionally biased region" description="Low complexity" evidence="1">
    <location>
        <begin position="19"/>
        <end position="31"/>
    </location>
</feature>
<evidence type="ECO:0000256" key="1">
    <source>
        <dbReference type="SAM" id="MobiDB-lite"/>
    </source>
</evidence>
<dbReference type="Pfam" id="PF13843">
    <property type="entry name" value="DDE_Tnp_1_7"/>
    <property type="match status" value="1"/>
</dbReference>
<evidence type="ECO:0000259" key="2">
    <source>
        <dbReference type="Pfam" id="PF13843"/>
    </source>
</evidence>